<name>A0A2M8PCN1_9CHLR</name>
<gene>
    <name evidence="1" type="ORF">CUN49_11210</name>
</gene>
<proteinExistence type="predicted"/>
<reference evidence="1 2" key="1">
    <citation type="submission" date="2017-11" db="EMBL/GenBank/DDBJ databases">
        <title>Evolution of Phototrophy in the Chloroflexi Phylum Driven by Horizontal Gene Transfer.</title>
        <authorList>
            <person name="Ward L.M."/>
            <person name="Hemp J."/>
            <person name="Shih P.M."/>
            <person name="Mcglynn S.E."/>
            <person name="Fischer W."/>
        </authorList>
    </citation>
    <scope>NUCLEOTIDE SEQUENCE [LARGE SCALE GENOMIC DNA]</scope>
    <source>
        <strain evidence="1">JP3_13</strain>
    </source>
</reference>
<organism evidence="1 2">
    <name type="scientific">Candidatus Thermofonsia Clade 1 bacterium</name>
    <dbReference type="NCBI Taxonomy" id="2364210"/>
    <lineage>
        <taxon>Bacteria</taxon>
        <taxon>Bacillati</taxon>
        <taxon>Chloroflexota</taxon>
        <taxon>Candidatus Thermofontia</taxon>
        <taxon>Candidatus Thermofonsia Clade 1</taxon>
    </lineage>
</organism>
<feature type="non-terminal residue" evidence="1">
    <location>
        <position position="1"/>
    </location>
</feature>
<sequence length="135" mass="15263">ATPTQTLTFTPTYTPTLAFPFILLRTTFTRFQSRDDCAFQGLSGAVFGLQQERLTARVGIQVQVTGKNFTQRVPIESDSIYGWVIQVGERPRRGSYRVQLLSREDVILSPAVTVQFDGNCERNLAQVDFTQIRPF</sequence>
<accession>A0A2M8PCN1</accession>
<protein>
    <submittedName>
        <fullName evidence="1">Uncharacterized protein</fullName>
    </submittedName>
</protein>
<evidence type="ECO:0000313" key="1">
    <source>
        <dbReference type="EMBL" id="PJF35315.1"/>
    </source>
</evidence>
<dbReference type="EMBL" id="PGTM01000174">
    <property type="protein sequence ID" value="PJF35315.1"/>
    <property type="molecule type" value="Genomic_DNA"/>
</dbReference>
<comment type="caution">
    <text evidence="1">The sequence shown here is derived from an EMBL/GenBank/DDBJ whole genome shotgun (WGS) entry which is preliminary data.</text>
</comment>
<dbReference type="AlphaFoldDB" id="A0A2M8PCN1"/>
<dbReference type="Proteomes" id="UP000229681">
    <property type="component" value="Unassembled WGS sequence"/>
</dbReference>
<evidence type="ECO:0000313" key="2">
    <source>
        <dbReference type="Proteomes" id="UP000229681"/>
    </source>
</evidence>